<feature type="compositionally biased region" description="Gly residues" evidence="1">
    <location>
        <begin position="431"/>
        <end position="441"/>
    </location>
</feature>
<feature type="region of interest" description="Disordered" evidence="1">
    <location>
        <begin position="226"/>
        <end position="248"/>
    </location>
</feature>
<evidence type="ECO:0008006" key="4">
    <source>
        <dbReference type="Google" id="ProtNLM"/>
    </source>
</evidence>
<feature type="region of interest" description="Disordered" evidence="1">
    <location>
        <begin position="280"/>
        <end position="354"/>
    </location>
</feature>
<evidence type="ECO:0000256" key="1">
    <source>
        <dbReference type="SAM" id="MobiDB-lite"/>
    </source>
</evidence>
<dbReference type="AlphaFoldDB" id="A0A1C5HCM3"/>
<feature type="compositionally biased region" description="Pro residues" evidence="1">
    <location>
        <begin position="290"/>
        <end position="303"/>
    </location>
</feature>
<feature type="compositionally biased region" description="Low complexity" evidence="1">
    <location>
        <begin position="229"/>
        <end position="240"/>
    </location>
</feature>
<keyword evidence="3" id="KW-1185">Reference proteome</keyword>
<feature type="region of interest" description="Disordered" evidence="1">
    <location>
        <begin position="371"/>
        <end position="517"/>
    </location>
</feature>
<feature type="compositionally biased region" description="Basic and acidic residues" evidence="1">
    <location>
        <begin position="470"/>
        <end position="489"/>
    </location>
</feature>
<evidence type="ECO:0000313" key="3">
    <source>
        <dbReference type="Proteomes" id="UP000198210"/>
    </source>
</evidence>
<dbReference type="EMBL" id="LT607751">
    <property type="protein sequence ID" value="SCG43754.1"/>
    <property type="molecule type" value="Genomic_DNA"/>
</dbReference>
<gene>
    <name evidence="2" type="ORF">GA0074704_1463</name>
</gene>
<protein>
    <recommendedName>
        <fullName evidence="4">PPE family protein</fullName>
    </recommendedName>
</protein>
<feature type="compositionally biased region" description="Low complexity" evidence="1">
    <location>
        <begin position="317"/>
        <end position="337"/>
    </location>
</feature>
<dbReference type="Proteomes" id="UP000198210">
    <property type="component" value="Chromosome I"/>
</dbReference>
<name>A0A1C5HCM3_9ACTN</name>
<accession>A0A1C5HCM3</accession>
<reference evidence="2 3" key="1">
    <citation type="submission" date="2016-06" db="EMBL/GenBank/DDBJ databases">
        <authorList>
            <person name="Kjaerup R.B."/>
            <person name="Dalgaard T.S."/>
            <person name="Juul-Madsen H.R."/>
        </authorList>
    </citation>
    <scope>NUCLEOTIDE SEQUENCE [LARGE SCALE GENOMIC DNA]</scope>
    <source>
        <strain evidence="2 3">DSM 45097</strain>
    </source>
</reference>
<proteinExistence type="predicted"/>
<feature type="compositionally biased region" description="Gly residues" evidence="1">
    <location>
        <begin position="391"/>
        <end position="418"/>
    </location>
</feature>
<organism evidence="2 3">
    <name type="scientific">Micromonospora siamensis</name>
    <dbReference type="NCBI Taxonomy" id="299152"/>
    <lineage>
        <taxon>Bacteria</taxon>
        <taxon>Bacillati</taxon>
        <taxon>Actinomycetota</taxon>
        <taxon>Actinomycetes</taxon>
        <taxon>Micromonosporales</taxon>
        <taxon>Micromonosporaceae</taxon>
        <taxon>Micromonospora</taxon>
    </lineage>
</organism>
<sequence>MIERGGSGRAGLTDWQSMDVLSMWACIQDHDTANHWRQVSGWVKVCDLAQLHLGRLQTYREGLAQAWPPETSAASRSYLTELDGLIDRVRRTHDAASANLKALSGATRAIDDARSRLRPLFDEYVAKLGQKQAYEETANDPKAVLGSRLPTTPPVTEADLQRLDVQARSVMYSLSGELQQAQVTLRQPPPLARSPKQVDDPDLYGGPQAPVIPPIVAMPLPAIQPSPISRTTTSARSATTPKAPNVGPVLGGGSVAHTVSPTQPTPIAPIPVTGPGPVLGGAGPALASPATPPLPSTTPPAPPTITTGPGLPPALPPITGSTGRTGTPGPLRGQPGPMSRTVGSGNGTPHVPPTAQPRAMPPGGLIGGTPAMGLGQPGASNPPRRVNPVGGVIGGGSAGTGPSGSAGSRPGAGRGGQLGAAHGMSPLGGAPIAGGGRGTGGARPHISGGPFGSGGNTATHGVQGAPSPPGRRDGETEERRRWDPDHPWETDEGVAPVVRPPEDEGPIDPGPAIGFGR</sequence>
<evidence type="ECO:0000313" key="2">
    <source>
        <dbReference type="EMBL" id="SCG43754.1"/>
    </source>
</evidence>